<dbReference type="Gene3D" id="3.40.190.10">
    <property type="entry name" value="Periplasmic binding protein-like II"/>
    <property type="match status" value="2"/>
</dbReference>
<dbReference type="SMART" id="SM00062">
    <property type="entry name" value="PBPb"/>
    <property type="match status" value="1"/>
</dbReference>
<keyword evidence="3 4" id="KW-0732">Signal</keyword>
<dbReference type="Proteomes" id="UP001339883">
    <property type="component" value="Unassembled WGS sequence"/>
</dbReference>
<sequence>MKKILLMTVILTSLYAAQTHAESTLDRIKTSGKITIGYRDAADPISYTVNDKPVGYALDICNQVVSDIKKTLNKPDLQVKYELVHPMTRIPDVITGKIDLECGTTTNTKQRQDVVDFSTSYFVTEVRMAVKSNTNYTKITDLNGKAIVTTKGTTSDKYIRTLKRNDLIDVKNIFGSDNNEAFALLSSGRASALVMDDNTLAGLIAKSGHPQDYKMIGPVLSKEPYGIMIAKNNPQLKSMVDHVIHKMWISGEMAKLYKKWFQSPIPPNNLNLNIAPNSSFKQFEKAPNDEGIDLS</sequence>
<feature type="domain" description="Ionotropic glutamate receptor C-terminal" evidence="6">
    <location>
        <begin position="35"/>
        <end position="263"/>
    </location>
</feature>
<dbReference type="RefSeq" id="WP_196337649.1">
    <property type="nucleotide sequence ID" value="NZ_VTDN01000007.1"/>
</dbReference>
<keyword evidence="8" id="KW-1185">Reference proteome</keyword>
<dbReference type="PANTHER" id="PTHR30085">
    <property type="entry name" value="AMINO ACID ABC TRANSPORTER PERMEASE"/>
    <property type="match status" value="1"/>
</dbReference>
<dbReference type="PANTHER" id="PTHR30085:SF2">
    <property type="entry name" value="GLUTAMATE_ASPARTATE IMPORT SOLUTE-BINDING PROTEIN"/>
    <property type="match status" value="1"/>
</dbReference>
<feature type="chain" id="PRO_5045530053" evidence="4">
    <location>
        <begin position="22"/>
        <end position="295"/>
    </location>
</feature>
<feature type="signal peptide" evidence="4">
    <location>
        <begin position="1"/>
        <end position="21"/>
    </location>
</feature>
<evidence type="ECO:0000313" key="7">
    <source>
        <dbReference type="EMBL" id="MEB5477376.1"/>
    </source>
</evidence>
<evidence type="ECO:0000256" key="2">
    <source>
        <dbReference type="ARBA" id="ARBA00022448"/>
    </source>
</evidence>
<accession>A0ABU6DU44</accession>
<evidence type="ECO:0000259" key="6">
    <source>
        <dbReference type="SMART" id="SM00079"/>
    </source>
</evidence>
<dbReference type="InterPro" id="IPR001320">
    <property type="entry name" value="Iontro_rcpt_C"/>
</dbReference>
<comment type="caution">
    <text evidence="7">The sequence shown here is derived from an EMBL/GenBank/DDBJ whole genome shotgun (WGS) entry which is preliminary data.</text>
</comment>
<keyword evidence="2" id="KW-0813">Transport</keyword>
<gene>
    <name evidence="7" type="ORF">I2F25_10025</name>
</gene>
<evidence type="ECO:0000256" key="1">
    <source>
        <dbReference type="ARBA" id="ARBA00010333"/>
    </source>
</evidence>
<protein>
    <submittedName>
        <fullName evidence="7">Amino acid ABC transporter substrate-binding protein</fullName>
    </submittedName>
</protein>
<dbReference type="SUPFAM" id="SSF53850">
    <property type="entry name" value="Periplasmic binding protein-like II"/>
    <property type="match status" value="1"/>
</dbReference>
<dbReference type="InterPro" id="IPR001638">
    <property type="entry name" value="Solute-binding_3/MltF_N"/>
</dbReference>
<organism evidence="7 8">
    <name type="scientific">Acinetobacter pollinis</name>
    <dbReference type="NCBI Taxonomy" id="2605270"/>
    <lineage>
        <taxon>Bacteria</taxon>
        <taxon>Pseudomonadati</taxon>
        <taxon>Pseudomonadota</taxon>
        <taxon>Gammaproteobacteria</taxon>
        <taxon>Moraxellales</taxon>
        <taxon>Moraxellaceae</taxon>
        <taxon>Acinetobacter</taxon>
    </lineage>
</organism>
<dbReference type="Pfam" id="PF00497">
    <property type="entry name" value="SBP_bac_3"/>
    <property type="match status" value="1"/>
</dbReference>
<dbReference type="InterPro" id="IPR051455">
    <property type="entry name" value="Bact_solute-bind_prot3"/>
</dbReference>
<dbReference type="SMART" id="SM00079">
    <property type="entry name" value="PBPe"/>
    <property type="match status" value="1"/>
</dbReference>
<evidence type="ECO:0000256" key="4">
    <source>
        <dbReference type="SAM" id="SignalP"/>
    </source>
</evidence>
<evidence type="ECO:0000313" key="8">
    <source>
        <dbReference type="Proteomes" id="UP001339883"/>
    </source>
</evidence>
<dbReference type="CDD" id="cd13688">
    <property type="entry name" value="PBP2_GltI_DEBP"/>
    <property type="match status" value="1"/>
</dbReference>
<proteinExistence type="inferred from homology"/>
<name>A0ABU6DU44_9GAMM</name>
<evidence type="ECO:0000256" key="3">
    <source>
        <dbReference type="ARBA" id="ARBA00022729"/>
    </source>
</evidence>
<dbReference type="EMBL" id="VTDN01000007">
    <property type="protein sequence ID" value="MEB5477376.1"/>
    <property type="molecule type" value="Genomic_DNA"/>
</dbReference>
<comment type="similarity">
    <text evidence="1">Belongs to the bacterial solute-binding protein 3 family.</text>
</comment>
<reference evidence="7 8" key="1">
    <citation type="submission" date="2019-08" db="EMBL/GenBank/DDBJ databases">
        <title>Five species of Acinetobacter isolated from floral nectar and animal pollinators.</title>
        <authorList>
            <person name="Hendry T.A."/>
        </authorList>
    </citation>
    <scope>NUCLEOTIDE SEQUENCE [LARGE SCALE GENOMIC DNA]</scope>
    <source>
        <strain evidence="7 8">MD18.27</strain>
    </source>
</reference>
<feature type="domain" description="Solute-binding protein family 3/N-terminal" evidence="5">
    <location>
        <begin position="33"/>
        <end position="264"/>
    </location>
</feature>
<evidence type="ECO:0000259" key="5">
    <source>
        <dbReference type="SMART" id="SM00062"/>
    </source>
</evidence>